<dbReference type="AlphaFoldDB" id="A0A8S1YMV3"/>
<sequence>MQQSNKPCQNFKVLEFNYPELFNKAMTFKQYHQEYTARNKDHPLKLGINENLIELGSDLIDFYFHDFFTFQDLPNKDHNTFSSYSEIRKQKQQLLSEKNLAEVAIQLGLKNQMLVSINQNSDLKNNQRIQSQALKALIGAQYFDKQKDLNLLRKLMIPIFQDLIKKSLNESMNLHKQENFKGVFKEYMDKHPEYTYKLVFQESLNQFEQNRKIYQYELLINDVLPLKRTGEQKKAVEAQVFKDALQLLKTDQFQQLLEDSMKNQNEIAQESGIGESQVQSHIHNNLKFVEKLEQLEQSLQQKQQLNEKEELGRLVDSFLLMF</sequence>
<dbReference type="OrthoDB" id="319369at2759"/>
<proteinExistence type="predicted"/>
<organism evidence="3 4">
    <name type="scientific">Paramecium octaurelia</name>
    <dbReference type="NCBI Taxonomy" id="43137"/>
    <lineage>
        <taxon>Eukaryota</taxon>
        <taxon>Sar</taxon>
        <taxon>Alveolata</taxon>
        <taxon>Ciliophora</taxon>
        <taxon>Intramacronucleata</taxon>
        <taxon>Oligohymenophorea</taxon>
        <taxon>Peniculida</taxon>
        <taxon>Parameciidae</taxon>
        <taxon>Paramecium</taxon>
    </lineage>
</organism>
<dbReference type="GO" id="GO:0004525">
    <property type="term" value="F:ribonuclease III activity"/>
    <property type="evidence" value="ECO:0007669"/>
    <property type="project" value="InterPro"/>
</dbReference>
<feature type="coiled-coil region" evidence="1">
    <location>
        <begin position="285"/>
        <end position="312"/>
    </location>
</feature>
<dbReference type="GO" id="GO:0006396">
    <property type="term" value="P:RNA processing"/>
    <property type="evidence" value="ECO:0007669"/>
    <property type="project" value="InterPro"/>
</dbReference>
<evidence type="ECO:0000313" key="4">
    <source>
        <dbReference type="Proteomes" id="UP000683925"/>
    </source>
</evidence>
<comment type="caution">
    <text evidence="3">The sequence shown here is derived from an EMBL/GenBank/DDBJ whole genome shotgun (WGS) entry which is preliminary data.</text>
</comment>
<keyword evidence="1" id="KW-0175">Coiled coil</keyword>
<dbReference type="Proteomes" id="UP000683925">
    <property type="component" value="Unassembled WGS sequence"/>
</dbReference>
<accession>A0A8S1YMV3</accession>
<evidence type="ECO:0000313" key="3">
    <source>
        <dbReference type="EMBL" id="CAD8213787.1"/>
    </source>
</evidence>
<keyword evidence="4" id="KW-1185">Reference proteome</keyword>
<gene>
    <name evidence="3" type="ORF">POCTA_138.1.T1630086</name>
</gene>
<feature type="domain" description="RNase III" evidence="2">
    <location>
        <begin position="86"/>
        <end position="146"/>
    </location>
</feature>
<dbReference type="EMBL" id="CAJJDP010000166">
    <property type="protein sequence ID" value="CAD8213787.1"/>
    <property type="molecule type" value="Genomic_DNA"/>
</dbReference>
<name>A0A8S1YMV3_PAROT</name>
<dbReference type="InterPro" id="IPR000999">
    <property type="entry name" value="RNase_III_dom"/>
</dbReference>
<dbReference type="PROSITE" id="PS50142">
    <property type="entry name" value="RNASE_3_2"/>
    <property type="match status" value="1"/>
</dbReference>
<evidence type="ECO:0000256" key="1">
    <source>
        <dbReference type="SAM" id="Coils"/>
    </source>
</evidence>
<dbReference type="Pfam" id="PF14622">
    <property type="entry name" value="Ribonucleas_3_3"/>
    <property type="match status" value="1"/>
</dbReference>
<dbReference type="OMA" id="QSHIHNN"/>
<reference evidence="3" key="1">
    <citation type="submission" date="2021-01" db="EMBL/GenBank/DDBJ databases">
        <authorList>
            <consortium name="Genoscope - CEA"/>
            <person name="William W."/>
        </authorList>
    </citation>
    <scope>NUCLEOTIDE SEQUENCE</scope>
</reference>
<evidence type="ECO:0000259" key="2">
    <source>
        <dbReference type="PROSITE" id="PS50142"/>
    </source>
</evidence>
<protein>
    <recommendedName>
        <fullName evidence="2">RNase III domain-containing protein</fullName>
    </recommendedName>
</protein>